<proteinExistence type="predicted"/>
<comment type="caution">
    <text evidence="1">The sequence shown here is derived from an EMBL/GenBank/DDBJ whole genome shotgun (WGS) entry which is preliminary data.</text>
</comment>
<dbReference type="OrthoDB" id="2505603at2759"/>
<evidence type="ECO:0000313" key="2">
    <source>
        <dbReference type="Proteomes" id="UP000037035"/>
    </source>
</evidence>
<accession>A0A0L6UD26</accession>
<gene>
    <name evidence="1" type="ORF">VP01_725g3</name>
</gene>
<dbReference type="AlphaFoldDB" id="A0A0L6UD26"/>
<keyword evidence="2" id="KW-1185">Reference proteome</keyword>
<name>A0A0L6UD26_9BASI</name>
<evidence type="ECO:0000313" key="1">
    <source>
        <dbReference type="EMBL" id="KNZ46438.1"/>
    </source>
</evidence>
<organism evidence="1 2">
    <name type="scientific">Puccinia sorghi</name>
    <dbReference type="NCBI Taxonomy" id="27349"/>
    <lineage>
        <taxon>Eukaryota</taxon>
        <taxon>Fungi</taxon>
        <taxon>Dikarya</taxon>
        <taxon>Basidiomycota</taxon>
        <taxon>Pucciniomycotina</taxon>
        <taxon>Pucciniomycetes</taxon>
        <taxon>Pucciniales</taxon>
        <taxon>Pucciniaceae</taxon>
        <taxon>Puccinia</taxon>
    </lineage>
</organism>
<dbReference type="VEuPathDB" id="FungiDB:VP01_725g3"/>
<dbReference type="Proteomes" id="UP000037035">
    <property type="component" value="Unassembled WGS sequence"/>
</dbReference>
<reference evidence="1 2" key="1">
    <citation type="submission" date="2015-08" db="EMBL/GenBank/DDBJ databases">
        <title>Next Generation Sequencing and Analysis of the Genome of Puccinia sorghi L Schw, the Causal Agent of Maize Common Rust.</title>
        <authorList>
            <person name="Rochi L."/>
            <person name="Burguener G."/>
            <person name="Darino M."/>
            <person name="Turjanski A."/>
            <person name="Kreff E."/>
            <person name="Dieguez M.J."/>
            <person name="Sacco F."/>
        </authorList>
    </citation>
    <scope>NUCLEOTIDE SEQUENCE [LARGE SCALE GENOMIC DNA]</scope>
    <source>
        <strain evidence="1 2">RO10H11247</strain>
    </source>
</reference>
<sequence length="91" mass="10249">MKSSKAMHKINSTNLLLSLKTLIPLLRSSMVRPHCKKLGHQPSNCWVKHPNKAPKTHSAHLTVVDKHKQLHSVTNWCTLPESTHMNADNIA</sequence>
<dbReference type="EMBL" id="LAVV01012672">
    <property type="protein sequence ID" value="KNZ46438.1"/>
    <property type="molecule type" value="Genomic_DNA"/>
</dbReference>
<protein>
    <submittedName>
        <fullName evidence="1">Uncharacterized protein</fullName>
    </submittedName>
</protein>